<dbReference type="PANTHER" id="PTHR30474:SF1">
    <property type="entry name" value="PEPTIDOGLYCAN GLYCOSYLTRANSFERASE MRDB"/>
    <property type="match status" value="1"/>
</dbReference>
<dbReference type="PANTHER" id="PTHR30474">
    <property type="entry name" value="CELL CYCLE PROTEIN"/>
    <property type="match status" value="1"/>
</dbReference>
<feature type="transmembrane region" description="Helical" evidence="8">
    <location>
        <begin position="54"/>
        <end position="72"/>
    </location>
</feature>
<dbReference type="InterPro" id="IPR001182">
    <property type="entry name" value="FtsW/RodA"/>
</dbReference>
<comment type="subcellular location">
    <subcellularLocation>
        <location evidence="1">Membrane</location>
        <topology evidence="1">Multi-pass membrane protein</topology>
    </subcellularLocation>
</comment>
<evidence type="ECO:0000256" key="7">
    <source>
        <dbReference type="ARBA" id="ARBA00033270"/>
    </source>
</evidence>
<feature type="transmembrane region" description="Helical" evidence="8">
    <location>
        <begin position="182"/>
        <end position="201"/>
    </location>
</feature>
<protein>
    <recommendedName>
        <fullName evidence="7">Cell wall polymerase</fullName>
    </recommendedName>
    <alternativeName>
        <fullName evidence="6">Peptidoglycan polymerase</fullName>
    </alternativeName>
</protein>
<dbReference type="Proteomes" id="UP000823636">
    <property type="component" value="Unassembled WGS sequence"/>
</dbReference>
<dbReference type="GO" id="GO:0051301">
    <property type="term" value="P:cell division"/>
    <property type="evidence" value="ECO:0007669"/>
    <property type="project" value="InterPro"/>
</dbReference>
<feature type="transmembrane region" description="Helical" evidence="8">
    <location>
        <begin position="387"/>
        <end position="408"/>
    </location>
</feature>
<dbReference type="GO" id="GO:0015648">
    <property type="term" value="F:lipid-linked peptidoglycan transporter activity"/>
    <property type="evidence" value="ECO:0007669"/>
    <property type="project" value="TreeGrafter"/>
</dbReference>
<feature type="transmembrane region" description="Helical" evidence="8">
    <location>
        <begin position="207"/>
        <end position="231"/>
    </location>
</feature>
<feature type="transmembrane region" description="Helical" evidence="8">
    <location>
        <begin position="15"/>
        <end position="34"/>
    </location>
</feature>
<feature type="transmembrane region" description="Helical" evidence="8">
    <location>
        <begin position="293"/>
        <end position="314"/>
    </location>
</feature>
<keyword evidence="5 8" id="KW-0472">Membrane</keyword>
<feature type="transmembrane region" description="Helical" evidence="8">
    <location>
        <begin position="420"/>
        <end position="441"/>
    </location>
</feature>
<reference evidence="9" key="2">
    <citation type="journal article" date="2021" name="PeerJ">
        <title>Extensive microbial diversity within the chicken gut microbiome revealed by metagenomics and culture.</title>
        <authorList>
            <person name="Gilroy R."/>
            <person name="Ravi A."/>
            <person name="Getino M."/>
            <person name="Pursley I."/>
            <person name="Horton D.L."/>
            <person name="Alikhan N.F."/>
            <person name="Baker D."/>
            <person name="Gharbi K."/>
            <person name="Hall N."/>
            <person name="Watson M."/>
            <person name="Adriaenssens E.M."/>
            <person name="Foster-Nyarko E."/>
            <person name="Jarju S."/>
            <person name="Secka A."/>
            <person name="Antonio M."/>
            <person name="Oren A."/>
            <person name="Chaudhuri R.R."/>
            <person name="La Ragione R."/>
            <person name="Hildebrand F."/>
            <person name="Pallen M.J."/>
        </authorList>
    </citation>
    <scope>NUCLEOTIDE SEQUENCE</scope>
    <source>
        <strain evidence="9">G3-4614</strain>
    </source>
</reference>
<feature type="transmembrane region" description="Helical" evidence="8">
    <location>
        <begin position="78"/>
        <end position="98"/>
    </location>
</feature>
<evidence type="ECO:0000256" key="5">
    <source>
        <dbReference type="ARBA" id="ARBA00023136"/>
    </source>
</evidence>
<reference evidence="9" key="1">
    <citation type="submission" date="2020-10" db="EMBL/GenBank/DDBJ databases">
        <authorList>
            <person name="Gilroy R."/>
        </authorList>
    </citation>
    <scope>NUCLEOTIDE SEQUENCE</scope>
    <source>
        <strain evidence="9">G3-4614</strain>
    </source>
</reference>
<gene>
    <name evidence="9" type="primary">rodA</name>
    <name evidence="9" type="ORF">IAC54_04675</name>
</gene>
<keyword evidence="3" id="KW-0133">Cell shape</keyword>
<name>A0A9D9E3S2_9BACT</name>
<keyword evidence="2 8" id="KW-0812">Transmembrane</keyword>
<dbReference type="PROSITE" id="PS00428">
    <property type="entry name" value="FTSW_RODA_SPOVE"/>
    <property type="match status" value="1"/>
</dbReference>
<evidence type="ECO:0000313" key="10">
    <source>
        <dbReference type="Proteomes" id="UP000823636"/>
    </source>
</evidence>
<comment type="caution">
    <text evidence="9">The sequence shown here is derived from an EMBL/GenBank/DDBJ whole genome shotgun (WGS) entry which is preliminary data.</text>
</comment>
<feature type="transmembrane region" description="Helical" evidence="8">
    <location>
        <begin position="453"/>
        <end position="474"/>
    </location>
</feature>
<dbReference type="EMBL" id="JADIMW010000051">
    <property type="protein sequence ID" value="MBO8438177.1"/>
    <property type="molecule type" value="Genomic_DNA"/>
</dbReference>
<dbReference type="GO" id="GO:0008360">
    <property type="term" value="P:regulation of cell shape"/>
    <property type="evidence" value="ECO:0007669"/>
    <property type="project" value="UniProtKB-KW"/>
</dbReference>
<dbReference type="GO" id="GO:0032153">
    <property type="term" value="C:cell division site"/>
    <property type="evidence" value="ECO:0007669"/>
    <property type="project" value="TreeGrafter"/>
</dbReference>
<feature type="transmembrane region" description="Helical" evidence="8">
    <location>
        <begin position="267"/>
        <end position="286"/>
    </location>
</feature>
<organism evidence="9 10">
    <name type="scientific">Candidatus Caccoplasma merdipullorum</name>
    <dbReference type="NCBI Taxonomy" id="2840718"/>
    <lineage>
        <taxon>Bacteria</taxon>
        <taxon>Pseudomonadati</taxon>
        <taxon>Bacteroidota</taxon>
        <taxon>Bacteroidia</taxon>
        <taxon>Bacteroidales</taxon>
        <taxon>Bacteroidaceae</taxon>
        <taxon>Bacteroidaceae incertae sedis</taxon>
        <taxon>Candidatus Caccoplasma</taxon>
    </lineage>
</organism>
<evidence type="ECO:0000313" key="9">
    <source>
        <dbReference type="EMBL" id="MBO8438177.1"/>
    </source>
</evidence>
<proteinExistence type="predicted"/>
<evidence type="ECO:0000256" key="8">
    <source>
        <dbReference type="SAM" id="Phobius"/>
    </source>
</evidence>
<evidence type="ECO:0000256" key="6">
    <source>
        <dbReference type="ARBA" id="ARBA00032370"/>
    </source>
</evidence>
<dbReference type="NCBIfam" id="NF037961">
    <property type="entry name" value="RodA_shape"/>
    <property type="match status" value="2"/>
</dbReference>
<feature type="transmembrane region" description="Helical" evidence="8">
    <location>
        <begin position="144"/>
        <end position="161"/>
    </location>
</feature>
<accession>A0A9D9E3S2</accession>
<sequence>MESRNINIWSQIDKVVLLLYAVLVIWGWFSIYAASYNYDDISIFSLDGRAGKQLLWIGCAGVIIFAIMMTESRMFEAWAYPLYVLMMFILALTILIAPNIKGSHSWIVIGPFSIQPAEFAKFAVSLALARFMSSYNFVLTRNWNLLKTVMLILLPLGLIILQKETGTALVYVSLVLMLYREGMSGFILLAGVASITYFVLAMKYSTVIWGITPAGEFIVLTLILIVMIAMIYRLYDRRGTLKILLSITAVSAIIFATITIFRQINWVYMLFTAIAANSIYAMILSIKSNNPRILHSISVAAVSIIFLFSVNYIFTEMLEPHQQMRIRVAFGMEDDPRGAGYNVNQSKIAIGSGGFFGKGYLSGTQTKLKYVPEQDTDFIFCTIGEEMGFVGSVLLITLFVALIIRIITIAERQPGTFGRVYGYCVASILMFHLTINVGMVIGLCPVIGIPLPFFSYGGSSLWGFTILLFTLLRLDASRMERYRW</sequence>
<dbReference type="GO" id="GO:0005886">
    <property type="term" value="C:plasma membrane"/>
    <property type="evidence" value="ECO:0007669"/>
    <property type="project" value="TreeGrafter"/>
</dbReference>
<evidence type="ECO:0000256" key="2">
    <source>
        <dbReference type="ARBA" id="ARBA00022692"/>
    </source>
</evidence>
<evidence type="ECO:0000256" key="3">
    <source>
        <dbReference type="ARBA" id="ARBA00022960"/>
    </source>
</evidence>
<evidence type="ECO:0000256" key="4">
    <source>
        <dbReference type="ARBA" id="ARBA00022989"/>
    </source>
</evidence>
<dbReference type="Pfam" id="PF01098">
    <property type="entry name" value="FTSW_RODA_SPOVE"/>
    <property type="match status" value="2"/>
</dbReference>
<dbReference type="AlphaFoldDB" id="A0A9D9E3S2"/>
<feature type="transmembrane region" description="Helical" evidence="8">
    <location>
        <begin position="243"/>
        <end position="261"/>
    </location>
</feature>
<dbReference type="InterPro" id="IPR018365">
    <property type="entry name" value="Cell_cycle_FtsW-rel_CS"/>
</dbReference>
<keyword evidence="4 8" id="KW-1133">Transmembrane helix</keyword>
<evidence type="ECO:0000256" key="1">
    <source>
        <dbReference type="ARBA" id="ARBA00004141"/>
    </source>
</evidence>